<dbReference type="Gene3D" id="3.40.630.30">
    <property type="match status" value="1"/>
</dbReference>
<comment type="caution">
    <text evidence="2">The sequence shown here is derived from an EMBL/GenBank/DDBJ whole genome shotgun (WGS) entry which is preliminary data.</text>
</comment>
<dbReference type="SUPFAM" id="SSF55729">
    <property type="entry name" value="Acyl-CoA N-acyltransferases (Nat)"/>
    <property type="match status" value="1"/>
</dbReference>
<name>A0ABS4FTE1_9BACL</name>
<proteinExistence type="predicted"/>
<keyword evidence="3" id="KW-1185">Reference proteome</keyword>
<evidence type="ECO:0000313" key="2">
    <source>
        <dbReference type="EMBL" id="MBP1905832.1"/>
    </source>
</evidence>
<organism evidence="2 3">
    <name type="scientific">Paenibacillus turicensis</name>
    <dbReference type="NCBI Taxonomy" id="160487"/>
    <lineage>
        <taxon>Bacteria</taxon>
        <taxon>Bacillati</taxon>
        <taxon>Bacillota</taxon>
        <taxon>Bacilli</taxon>
        <taxon>Bacillales</taxon>
        <taxon>Paenibacillaceae</taxon>
        <taxon>Paenibacillus</taxon>
    </lineage>
</organism>
<evidence type="ECO:0000259" key="1">
    <source>
        <dbReference type="PROSITE" id="PS51186"/>
    </source>
</evidence>
<accession>A0ABS4FTE1</accession>
<dbReference type="PROSITE" id="PS51186">
    <property type="entry name" value="GNAT"/>
    <property type="match status" value="1"/>
</dbReference>
<protein>
    <submittedName>
        <fullName evidence="2">GNAT superfamily N-acetyltransferase</fullName>
    </submittedName>
</protein>
<reference evidence="2 3" key="1">
    <citation type="submission" date="2021-03" db="EMBL/GenBank/DDBJ databases">
        <title>Genomic Encyclopedia of Type Strains, Phase IV (KMG-IV): sequencing the most valuable type-strain genomes for metagenomic binning, comparative biology and taxonomic classification.</title>
        <authorList>
            <person name="Goeker M."/>
        </authorList>
    </citation>
    <scope>NUCLEOTIDE SEQUENCE [LARGE SCALE GENOMIC DNA]</scope>
    <source>
        <strain evidence="2 3">DSM 14349</strain>
    </source>
</reference>
<feature type="domain" description="N-acetyltransferase" evidence="1">
    <location>
        <begin position="2"/>
        <end position="131"/>
    </location>
</feature>
<dbReference type="InterPro" id="IPR053144">
    <property type="entry name" value="Acetyltransferase_Butenolide"/>
</dbReference>
<dbReference type="InterPro" id="IPR000182">
    <property type="entry name" value="GNAT_dom"/>
</dbReference>
<dbReference type="PANTHER" id="PTHR43233:SF1">
    <property type="entry name" value="FAMILY N-ACETYLTRANSFERASE, PUTATIVE (AFU_ORTHOLOGUE AFUA_6G03350)-RELATED"/>
    <property type="match status" value="1"/>
</dbReference>
<gene>
    <name evidence="2" type="ORF">J2Z32_002480</name>
</gene>
<evidence type="ECO:0000313" key="3">
    <source>
        <dbReference type="Proteomes" id="UP001519272"/>
    </source>
</evidence>
<dbReference type="Proteomes" id="UP001519272">
    <property type="component" value="Unassembled WGS sequence"/>
</dbReference>
<dbReference type="InterPro" id="IPR016181">
    <property type="entry name" value="Acyl_CoA_acyltransferase"/>
</dbReference>
<dbReference type="RefSeq" id="WP_210089446.1">
    <property type="nucleotide sequence ID" value="NZ_JAGGKG010000010.1"/>
</dbReference>
<sequence length="131" mass="14788">MITYKLGQEITAPQLIELFRSSGIKRPLDQPERINNMIKHCDILYTAWDNDTLVGVARAISDFSYCCYLSDLAVAKSHQQQGIGEALIQHVRDQLGDEVSLLLLSAPSAMDYYPKVGFELANNAFLIKRKR</sequence>
<dbReference type="Pfam" id="PF13673">
    <property type="entry name" value="Acetyltransf_10"/>
    <property type="match status" value="1"/>
</dbReference>
<dbReference type="CDD" id="cd04301">
    <property type="entry name" value="NAT_SF"/>
    <property type="match status" value="1"/>
</dbReference>
<dbReference type="PANTHER" id="PTHR43233">
    <property type="entry name" value="FAMILY N-ACETYLTRANSFERASE, PUTATIVE (AFU_ORTHOLOGUE AFUA_6G03350)-RELATED"/>
    <property type="match status" value="1"/>
</dbReference>
<dbReference type="EMBL" id="JAGGKG010000010">
    <property type="protein sequence ID" value="MBP1905832.1"/>
    <property type="molecule type" value="Genomic_DNA"/>
</dbReference>